<dbReference type="RefSeq" id="WP_093253040.1">
    <property type="nucleotide sequence ID" value="NZ_FNGP01000005.1"/>
</dbReference>
<keyword evidence="1" id="KW-1133">Transmembrane helix</keyword>
<dbReference type="Proteomes" id="UP000199475">
    <property type="component" value="Unassembled WGS sequence"/>
</dbReference>
<feature type="transmembrane region" description="Helical" evidence="1">
    <location>
        <begin position="12"/>
        <end position="33"/>
    </location>
</feature>
<protein>
    <submittedName>
        <fullName evidence="3">Putative Flp pilus-assembly TadE/G-like</fullName>
    </submittedName>
</protein>
<evidence type="ECO:0000313" key="3">
    <source>
        <dbReference type="EMBL" id="SDL73626.1"/>
    </source>
</evidence>
<keyword evidence="4" id="KW-1185">Reference proteome</keyword>
<dbReference type="AlphaFoldDB" id="A0A1G9MH81"/>
<evidence type="ECO:0000313" key="4">
    <source>
        <dbReference type="Proteomes" id="UP000199475"/>
    </source>
</evidence>
<dbReference type="OrthoDB" id="5187898at2"/>
<feature type="domain" description="Putative Flp pilus-assembly TadG-like N-terminal" evidence="2">
    <location>
        <begin position="12"/>
        <end position="59"/>
    </location>
</feature>
<proteinExistence type="predicted"/>
<evidence type="ECO:0000259" key="2">
    <source>
        <dbReference type="Pfam" id="PF13400"/>
    </source>
</evidence>
<organism evidence="3 4">
    <name type="scientific">Tessaracoccus oleiagri</name>
    <dbReference type="NCBI Taxonomy" id="686624"/>
    <lineage>
        <taxon>Bacteria</taxon>
        <taxon>Bacillati</taxon>
        <taxon>Actinomycetota</taxon>
        <taxon>Actinomycetes</taxon>
        <taxon>Propionibacteriales</taxon>
        <taxon>Propionibacteriaceae</taxon>
        <taxon>Tessaracoccus</taxon>
    </lineage>
</organism>
<sequence length="330" mass="34952">MQRLNGHPRERGAVAVIAAIVLVIVMSMAALAIDVSAMHVDRQQLQTGADAAVLAVAQDCARDRCSEATATTEFLAGANINDGNAEGTILQIDETAGTVTVETSTIRDHYFAPVLGLESTPIAARASARWGYPTGGIAVLPLAFSWCELAEQVGVTVIRDSETDEVVGVNIPSDTPESTIYFTKASATDCTGPSNNLLPGGFGWLTPSATSCNKTESVIDGWIGSDSGNNVPSICTPEAFNKWLGQTILLPIFDEAKGTGSSGQYKVFGYAAFTLKSYYFAGQFKPLNPPCGGEERCIRGSFDRFVDLNEYFDYSPSGPRLGAAVVALTE</sequence>
<accession>A0A1G9MH81</accession>
<dbReference type="STRING" id="686624.SAMN04488242_2634"/>
<keyword evidence="1" id="KW-0472">Membrane</keyword>
<dbReference type="Pfam" id="PF13400">
    <property type="entry name" value="Tad"/>
    <property type="match status" value="1"/>
</dbReference>
<name>A0A1G9MH81_9ACTN</name>
<gene>
    <name evidence="3" type="ORF">SAMN04488242_2634</name>
</gene>
<reference evidence="3 4" key="1">
    <citation type="submission" date="2016-10" db="EMBL/GenBank/DDBJ databases">
        <authorList>
            <person name="de Groot N.N."/>
        </authorList>
    </citation>
    <scope>NUCLEOTIDE SEQUENCE [LARGE SCALE GENOMIC DNA]</scope>
    <source>
        <strain evidence="3 4">CGMCC 1.9159</strain>
    </source>
</reference>
<keyword evidence="1" id="KW-0812">Transmembrane</keyword>
<dbReference type="EMBL" id="FNGP01000005">
    <property type="protein sequence ID" value="SDL73626.1"/>
    <property type="molecule type" value="Genomic_DNA"/>
</dbReference>
<dbReference type="InterPro" id="IPR028087">
    <property type="entry name" value="Tad_N"/>
</dbReference>
<evidence type="ECO:0000256" key="1">
    <source>
        <dbReference type="SAM" id="Phobius"/>
    </source>
</evidence>